<keyword evidence="1" id="KW-0805">Transcription regulation</keyword>
<dbReference type="PROSITE" id="PS51843">
    <property type="entry name" value="NR_LBD"/>
    <property type="match status" value="1"/>
</dbReference>
<feature type="non-terminal residue" evidence="5">
    <location>
        <position position="1"/>
    </location>
</feature>
<evidence type="ECO:0000259" key="4">
    <source>
        <dbReference type="PROSITE" id="PS51843"/>
    </source>
</evidence>
<feature type="non-terminal residue" evidence="5">
    <location>
        <position position="307"/>
    </location>
</feature>
<organism evidence="5 6">
    <name type="scientific">Pristionchus entomophagus</name>
    <dbReference type="NCBI Taxonomy" id="358040"/>
    <lineage>
        <taxon>Eukaryota</taxon>
        <taxon>Metazoa</taxon>
        <taxon>Ecdysozoa</taxon>
        <taxon>Nematoda</taxon>
        <taxon>Chromadorea</taxon>
        <taxon>Rhabditida</taxon>
        <taxon>Rhabditina</taxon>
        <taxon>Diplogasteromorpha</taxon>
        <taxon>Diplogasteroidea</taxon>
        <taxon>Neodiplogasteridae</taxon>
        <taxon>Pristionchus</taxon>
    </lineage>
</organism>
<dbReference type="GO" id="GO:0003700">
    <property type="term" value="F:DNA-binding transcription factor activity"/>
    <property type="evidence" value="ECO:0007669"/>
    <property type="project" value="TreeGrafter"/>
</dbReference>
<accession>A0AAV5TIV3</accession>
<reference evidence="5" key="1">
    <citation type="submission" date="2023-10" db="EMBL/GenBank/DDBJ databases">
        <title>Genome assembly of Pristionchus species.</title>
        <authorList>
            <person name="Yoshida K."/>
            <person name="Sommer R.J."/>
        </authorList>
    </citation>
    <scope>NUCLEOTIDE SEQUENCE</scope>
    <source>
        <strain evidence="5">RS0144</strain>
    </source>
</reference>
<dbReference type="PANTHER" id="PTHR46011">
    <property type="entry name" value="NUCLEAR HORMONE RECEPTOR FAMILY MEMBER NHR-86-RELATED"/>
    <property type="match status" value="1"/>
</dbReference>
<feature type="domain" description="NR LBD" evidence="4">
    <location>
        <begin position="85"/>
        <end position="307"/>
    </location>
</feature>
<evidence type="ECO:0000256" key="3">
    <source>
        <dbReference type="ARBA" id="ARBA00023170"/>
    </source>
</evidence>
<protein>
    <recommendedName>
        <fullName evidence="4">NR LBD domain-containing protein</fullName>
    </recommendedName>
</protein>
<evidence type="ECO:0000313" key="5">
    <source>
        <dbReference type="EMBL" id="GMS94245.1"/>
    </source>
</evidence>
<dbReference type="AlphaFoldDB" id="A0AAV5TIV3"/>
<dbReference type="Gene3D" id="1.10.565.10">
    <property type="entry name" value="Retinoid X Receptor"/>
    <property type="match status" value="1"/>
</dbReference>
<comment type="caution">
    <text evidence="5">The sequence shown here is derived from an EMBL/GenBank/DDBJ whole genome shotgun (WGS) entry which is preliminary data.</text>
</comment>
<sequence length="307" mass="36090">RKALKKTLYPCRSSTKQCTVTQDRYTCKRCRFDRFERILKESTARERNENELPAQSNISDMPIALSVFIPTKFTAIPLLEKCAVSYKMLCTMRRNSELNARPNPPHPTKINTGVYEIIACTFGIHVRSCRFLMTGILDMVEMLFPEFTTFSREEQWKLAVRFYDRFSMFDACYRAEKIYPDELNKAMGAYAAYISVDEVEHFFDDCPNQNNIEEAKRVFVNFNNLVIPSSREVIQRAKLDESEFLALIVLAFWFSDCLQMRDEIVKIGERYRQGVLKELQAHYREDLKLDDYALRIGELFTLIFHFD</sequence>
<dbReference type="Proteomes" id="UP001432027">
    <property type="component" value="Unassembled WGS sequence"/>
</dbReference>
<gene>
    <name evidence="5" type="ORF">PENTCL1PPCAC_16420</name>
</gene>
<evidence type="ECO:0000313" key="6">
    <source>
        <dbReference type="Proteomes" id="UP001432027"/>
    </source>
</evidence>
<dbReference type="SUPFAM" id="SSF48508">
    <property type="entry name" value="Nuclear receptor ligand-binding domain"/>
    <property type="match status" value="1"/>
</dbReference>
<dbReference type="GO" id="GO:0005634">
    <property type="term" value="C:nucleus"/>
    <property type="evidence" value="ECO:0007669"/>
    <property type="project" value="TreeGrafter"/>
</dbReference>
<dbReference type="PANTHER" id="PTHR46011:SF6">
    <property type="entry name" value="HIGH ZINC ACTIVATED NUCLEAR RECEPTOR PROTEIN"/>
    <property type="match status" value="1"/>
</dbReference>
<dbReference type="InterPro" id="IPR000536">
    <property type="entry name" value="Nucl_hrmn_rcpt_lig-bd"/>
</dbReference>
<dbReference type="InterPro" id="IPR035500">
    <property type="entry name" value="NHR-like_dom_sf"/>
</dbReference>
<keyword evidence="2" id="KW-0804">Transcription</keyword>
<keyword evidence="6" id="KW-1185">Reference proteome</keyword>
<dbReference type="Pfam" id="PF00104">
    <property type="entry name" value="Hormone_recep"/>
    <property type="match status" value="1"/>
</dbReference>
<dbReference type="EMBL" id="BTSX01000004">
    <property type="protein sequence ID" value="GMS94245.1"/>
    <property type="molecule type" value="Genomic_DNA"/>
</dbReference>
<name>A0AAV5TIV3_9BILA</name>
<evidence type="ECO:0000256" key="1">
    <source>
        <dbReference type="ARBA" id="ARBA00023015"/>
    </source>
</evidence>
<proteinExistence type="predicted"/>
<keyword evidence="3" id="KW-0675">Receptor</keyword>
<evidence type="ECO:0000256" key="2">
    <source>
        <dbReference type="ARBA" id="ARBA00023163"/>
    </source>
</evidence>
<dbReference type="SMART" id="SM00430">
    <property type="entry name" value="HOLI"/>
    <property type="match status" value="1"/>
</dbReference>